<dbReference type="InterPro" id="IPR050228">
    <property type="entry name" value="Carboxylesterase_BioH"/>
</dbReference>
<dbReference type="PANTHER" id="PTHR43194:SF2">
    <property type="entry name" value="PEROXISOMAL MEMBRANE PROTEIN LPX1"/>
    <property type="match status" value="1"/>
</dbReference>
<proteinExistence type="predicted"/>
<keyword evidence="3" id="KW-0560">Oxidoreductase</keyword>
<dbReference type="OrthoDB" id="63519at2"/>
<dbReference type="InterPro" id="IPR029058">
    <property type="entry name" value="AB_hydrolase_fold"/>
</dbReference>
<keyword evidence="4" id="KW-1185">Reference proteome</keyword>
<sequence length="281" mass="30974">MPAVSSDEPGAGGYGDSVPEIGLRDHGGPTDADGQPIRGVGPIVLLHGLMGRGRTWRRQIPWLRRHGRVFTLDAAFHTGADVSAPEDPSELGTERFVTDLAEVLTWIDQGPAVLIGHSMGGLHAWCAASAYPEMVSALVIEDMAPDFRGQTTRTWTPWFESWPERFDSMTHAQEMFGEVAGRYFYEAFDDGRLHGRLPIWAEIAEEWGARDFWSEWKAVRVPSLVVEAEYSVTPPGQMRTMCSVNGRAQYLRVPAAGHLVHDDAPDVFRGAVEAFLSSLSV</sequence>
<dbReference type="AlphaFoldDB" id="A0A3G8JSP3"/>
<dbReference type="Gene3D" id="3.40.50.1820">
    <property type="entry name" value="alpha/beta hydrolase"/>
    <property type="match status" value="1"/>
</dbReference>
<dbReference type="PANTHER" id="PTHR43194">
    <property type="entry name" value="HYDROLASE ALPHA/BETA FOLD FAMILY"/>
    <property type="match status" value="1"/>
</dbReference>
<dbReference type="InterPro" id="IPR000073">
    <property type="entry name" value="AB_hydrolase_1"/>
</dbReference>
<gene>
    <name evidence="3" type="primary">bpoC_1</name>
    <name evidence="3" type="ORF">D7316_04545</name>
</gene>
<name>A0A3G8JSP3_9ACTN</name>
<evidence type="ECO:0000313" key="3">
    <source>
        <dbReference type="EMBL" id="AZG47933.1"/>
    </source>
</evidence>
<dbReference type="RefSeq" id="WP_124711513.1">
    <property type="nucleotide sequence ID" value="NZ_CP033972.1"/>
</dbReference>
<evidence type="ECO:0000313" key="4">
    <source>
        <dbReference type="Proteomes" id="UP000271469"/>
    </source>
</evidence>
<feature type="domain" description="AB hydrolase-1" evidence="2">
    <location>
        <begin position="43"/>
        <end position="269"/>
    </location>
</feature>
<protein>
    <submittedName>
        <fullName evidence="3">Non-heme bromoperoxidase BpoC</fullName>
        <ecNumber evidence="3">1.11.1.18</ecNumber>
    </submittedName>
</protein>
<dbReference type="Pfam" id="PF12697">
    <property type="entry name" value="Abhydrolase_6"/>
    <property type="match status" value="1"/>
</dbReference>
<dbReference type="EMBL" id="CP033972">
    <property type="protein sequence ID" value="AZG47933.1"/>
    <property type="molecule type" value="Genomic_DNA"/>
</dbReference>
<keyword evidence="3" id="KW-0575">Peroxidase</keyword>
<feature type="region of interest" description="Disordered" evidence="1">
    <location>
        <begin position="1"/>
        <end position="37"/>
    </location>
</feature>
<organism evidence="3 4">
    <name type="scientific">Gordonia insulae</name>
    <dbReference type="NCBI Taxonomy" id="2420509"/>
    <lineage>
        <taxon>Bacteria</taxon>
        <taxon>Bacillati</taxon>
        <taxon>Actinomycetota</taxon>
        <taxon>Actinomycetes</taxon>
        <taxon>Mycobacteriales</taxon>
        <taxon>Gordoniaceae</taxon>
        <taxon>Gordonia</taxon>
    </lineage>
</organism>
<dbReference type="EC" id="1.11.1.18" evidence="3"/>
<dbReference type="SUPFAM" id="SSF53474">
    <property type="entry name" value="alpha/beta-Hydrolases"/>
    <property type="match status" value="1"/>
</dbReference>
<evidence type="ECO:0000256" key="1">
    <source>
        <dbReference type="SAM" id="MobiDB-lite"/>
    </source>
</evidence>
<evidence type="ECO:0000259" key="2">
    <source>
        <dbReference type="Pfam" id="PF12697"/>
    </source>
</evidence>
<accession>A0A3G8JSP3</accession>
<dbReference type="GO" id="GO:0019806">
    <property type="term" value="F:bromide peroxidase activity"/>
    <property type="evidence" value="ECO:0007669"/>
    <property type="project" value="UniProtKB-EC"/>
</dbReference>
<reference evidence="3 4" key="1">
    <citation type="submission" date="2018-11" db="EMBL/GenBank/DDBJ databases">
        <title>Gordonia insulae sp. nov., isolated from an island soil.</title>
        <authorList>
            <person name="Kim Y.S."/>
            <person name="Kim S.B."/>
        </authorList>
    </citation>
    <scope>NUCLEOTIDE SEQUENCE [LARGE SCALE GENOMIC DNA]</scope>
    <source>
        <strain evidence="3 4">MMS17-SY073</strain>
    </source>
</reference>
<dbReference type="KEGG" id="gom:D7316_04545"/>
<dbReference type="Proteomes" id="UP000271469">
    <property type="component" value="Chromosome"/>
</dbReference>